<evidence type="ECO:0000256" key="1">
    <source>
        <dbReference type="SAM" id="Phobius"/>
    </source>
</evidence>
<dbReference type="AlphaFoldDB" id="A0A6I8MGX9"/>
<feature type="transmembrane region" description="Helical" evidence="1">
    <location>
        <begin position="113"/>
        <end position="134"/>
    </location>
</feature>
<keyword evidence="1" id="KW-1133">Transmembrane helix</keyword>
<organism evidence="2 3">
    <name type="scientific">Corynebacterium rouxii</name>
    <dbReference type="NCBI Taxonomy" id="2719119"/>
    <lineage>
        <taxon>Bacteria</taxon>
        <taxon>Bacillati</taxon>
        <taxon>Actinomycetota</taxon>
        <taxon>Actinomycetes</taxon>
        <taxon>Mycobacteriales</taxon>
        <taxon>Corynebacteriaceae</taxon>
        <taxon>Corynebacterium</taxon>
    </lineage>
</organism>
<dbReference type="EMBL" id="LR738855">
    <property type="protein sequence ID" value="VZH84855.1"/>
    <property type="molecule type" value="Genomic_DNA"/>
</dbReference>
<sequence>MFYAARFALLDSVNVLLIGVIVAVAVMVSPRGKYRGIVGRLILGDWLGVFVTAIPTLALFHLVKEKVEALLASPVLGIILILTGVFGVLMTLRGGDNSALVDKILVPLKRPGIKTVSTGFVLGVIQSLTSVPFFTGLAYLSVSGFSPLVNYAALFLYSSLALSLPTAVAVLMAVVRANPSSPVGKRFTAARENSQRVSTYAAYAVSIILVLIGVLHL</sequence>
<evidence type="ECO:0008006" key="4">
    <source>
        <dbReference type="Google" id="ProtNLM"/>
    </source>
</evidence>
<keyword evidence="1" id="KW-0812">Transmembrane</keyword>
<dbReference type="RefSeq" id="WP_155872150.1">
    <property type="nucleotide sequence ID" value="NZ_CP168248.1"/>
</dbReference>
<proteinExistence type="predicted"/>
<protein>
    <recommendedName>
        <fullName evidence="4">GAP family protein</fullName>
    </recommendedName>
</protein>
<accession>A0A6I8MGX9</accession>
<dbReference type="KEGG" id="crf:FRC0190_00850"/>
<feature type="transmembrane region" description="Helical" evidence="1">
    <location>
        <begin position="197"/>
        <end position="216"/>
    </location>
</feature>
<feature type="transmembrane region" description="Helical" evidence="1">
    <location>
        <begin position="154"/>
        <end position="176"/>
    </location>
</feature>
<evidence type="ECO:0000313" key="2">
    <source>
        <dbReference type="EMBL" id="VZH84855.1"/>
    </source>
</evidence>
<reference evidence="2 3" key="1">
    <citation type="submission" date="2019-11" db="EMBL/GenBank/DDBJ databases">
        <authorList>
            <person name="Brisse S."/>
        </authorList>
    </citation>
    <scope>NUCLEOTIDE SEQUENCE [LARGE SCALE GENOMIC DNA]</scope>
    <source>
        <strain evidence="2">FRC0190</strain>
    </source>
</reference>
<feature type="transmembrane region" description="Helical" evidence="1">
    <location>
        <begin position="12"/>
        <end position="29"/>
    </location>
</feature>
<dbReference type="Proteomes" id="UP000423525">
    <property type="component" value="Chromosome"/>
</dbReference>
<gene>
    <name evidence="2" type="ORF">FRC0190_00850</name>
</gene>
<name>A0A6I8MGX9_9CORY</name>
<feature type="transmembrane region" description="Helical" evidence="1">
    <location>
        <begin position="69"/>
        <end position="92"/>
    </location>
</feature>
<evidence type="ECO:0000313" key="3">
    <source>
        <dbReference type="Proteomes" id="UP000423525"/>
    </source>
</evidence>
<feature type="transmembrane region" description="Helical" evidence="1">
    <location>
        <begin position="41"/>
        <end position="63"/>
    </location>
</feature>
<keyword evidence="1" id="KW-0472">Membrane</keyword>